<proteinExistence type="predicted"/>
<evidence type="ECO:0000313" key="1">
    <source>
        <dbReference type="EMBL" id="VEG13353.1"/>
    </source>
</evidence>
<organism evidence="1 2">
    <name type="scientific">Moraxella cuniculi</name>
    <dbReference type="NCBI Taxonomy" id="34061"/>
    <lineage>
        <taxon>Bacteria</taxon>
        <taxon>Pseudomonadati</taxon>
        <taxon>Pseudomonadota</taxon>
        <taxon>Gammaproteobacteria</taxon>
        <taxon>Moraxellales</taxon>
        <taxon>Moraxellaceae</taxon>
        <taxon>Moraxella</taxon>
    </lineage>
</organism>
<dbReference type="EMBL" id="LR134343">
    <property type="protein sequence ID" value="VEG13353.1"/>
    <property type="molecule type" value="Genomic_DNA"/>
</dbReference>
<dbReference type="Proteomes" id="UP000274100">
    <property type="component" value="Chromosome"/>
</dbReference>
<dbReference type="AlphaFoldDB" id="A0A448GX32"/>
<gene>
    <name evidence="1" type="ORF">NCTC10297_01316</name>
</gene>
<accession>A0A448GX32</accession>
<sequence length="179" mass="20596">MNYIPNMNAEIIPFQGAAGFCLGMEIDHFICNVKYIHASDDFIYNRYSVENISNMEIWRIKDEINPDFFDNSKSHRTVHCYWNHDVLLVFSGQEDCVLESITLGQNYQGKLIGCVGVNDVLGRFSDDYDFEIYADACYLMPKNSQDDAVIGAELHLSTLDTNSKEFLEQRIIGIRIYSH</sequence>
<dbReference type="KEGG" id="mcun:NCTC10297_01316"/>
<reference evidence="1 2" key="1">
    <citation type="submission" date="2018-12" db="EMBL/GenBank/DDBJ databases">
        <authorList>
            <consortium name="Pathogen Informatics"/>
        </authorList>
    </citation>
    <scope>NUCLEOTIDE SEQUENCE [LARGE SCALE GENOMIC DNA]</scope>
    <source>
        <strain evidence="1 2">NCTC10297</strain>
    </source>
</reference>
<evidence type="ECO:0000313" key="2">
    <source>
        <dbReference type="Proteomes" id="UP000274100"/>
    </source>
</evidence>
<name>A0A448GX32_9GAMM</name>
<protein>
    <submittedName>
        <fullName evidence="1">Uncharacterized protein</fullName>
    </submittedName>
</protein>